<evidence type="ECO:0000256" key="7">
    <source>
        <dbReference type="ARBA" id="ARBA00023065"/>
    </source>
</evidence>
<keyword evidence="5 9" id="KW-0812">Transmembrane</keyword>
<feature type="transmembrane region" description="Helical" evidence="9">
    <location>
        <begin position="348"/>
        <end position="372"/>
    </location>
</feature>
<keyword evidence="8 9" id="KW-0472">Membrane</keyword>
<comment type="subcellular location">
    <subcellularLocation>
        <location evidence="1">Cell membrane</location>
        <topology evidence="1">Multi-pass membrane protein</topology>
    </subcellularLocation>
</comment>
<dbReference type="GO" id="GO:1902600">
    <property type="term" value="P:proton transmembrane transport"/>
    <property type="evidence" value="ECO:0007669"/>
    <property type="project" value="InterPro"/>
</dbReference>
<feature type="transmembrane region" description="Helical" evidence="9">
    <location>
        <begin position="123"/>
        <end position="146"/>
    </location>
</feature>
<feature type="transmembrane region" description="Helical" evidence="9">
    <location>
        <begin position="378"/>
        <end position="402"/>
    </location>
</feature>
<dbReference type="Pfam" id="PF00999">
    <property type="entry name" value="Na_H_Exchanger"/>
    <property type="match status" value="1"/>
</dbReference>
<dbReference type="EMBL" id="CP130318">
    <property type="protein sequence ID" value="WNQ12467.1"/>
    <property type="molecule type" value="Genomic_DNA"/>
</dbReference>
<dbReference type="PANTHER" id="PTHR32507:SF0">
    <property type="entry name" value="NA(+)_H(+) ANTIPORTER 2-RELATED"/>
    <property type="match status" value="1"/>
</dbReference>
<sequence length="422" mass="44233">MHSESVVAAQHYLTYLLVIFLVGTLGGKLAGKLRLPDVVVFILTGIVLGPSLLGAVDIPASSTVNQLILLFGACFIIFHGGMITEFSVLKQVWRTISLLSVTGVLITALIAAAAAYYVFGVSFLTALLLGSILASTDPAALVPIFQKFPIRRRVAQTVISESAFTDATGAIMATVVFGLLTAEGAISGGAVIGEFLLLALGGMVVGVITGGIAAFLISENDRGLLREFTPMVVVITVLGAYLLAEKVHASGFMAVFVAGLMIGNAGSLKLTILPKEEHAAHQFMDAVGLKLRMLIFILLGSQVDFSVLRQYGLPALLVVLVFMLIARPVTVLASLLPDRRAGWSRSEVLFFFWTRETGVIAAALAGMAAGAGLAEGKLISAVVFVAILLTLLIQAGTTPWVAKKLGLLEADNGSGPKEEKGA</sequence>
<feature type="transmembrane region" description="Helical" evidence="9">
    <location>
        <begin position="167"/>
        <end position="189"/>
    </location>
</feature>
<dbReference type="RefSeq" id="WP_315606244.1">
    <property type="nucleotide sequence ID" value="NZ_CP130318.1"/>
</dbReference>
<name>A0AA96LJ71_9BACL</name>
<evidence type="ECO:0000313" key="11">
    <source>
        <dbReference type="EMBL" id="WNQ12467.1"/>
    </source>
</evidence>
<dbReference type="KEGG" id="paun:MJA45_05380"/>
<evidence type="ECO:0000256" key="8">
    <source>
        <dbReference type="ARBA" id="ARBA00023136"/>
    </source>
</evidence>
<evidence type="ECO:0000313" key="12">
    <source>
        <dbReference type="Proteomes" id="UP001305702"/>
    </source>
</evidence>
<evidence type="ECO:0000259" key="10">
    <source>
        <dbReference type="Pfam" id="PF00999"/>
    </source>
</evidence>
<feature type="transmembrane region" description="Helical" evidence="9">
    <location>
        <begin position="314"/>
        <end position="336"/>
    </location>
</feature>
<evidence type="ECO:0000256" key="6">
    <source>
        <dbReference type="ARBA" id="ARBA00022989"/>
    </source>
</evidence>
<dbReference type="Proteomes" id="UP001305702">
    <property type="component" value="Chromosome"/>
</dbReference>
<dbReference type="GO" id="GO:0015297">
    <property type="term" value="F:antiporter activity"/>
    <property type="evidence" value="ECO:0007669"/>
    <property type="project" value="UniProtKB-KW"/>
</dbReference>
<evidence type="ECO:0000256" key="2">
    <source>
        <dbReference type="ARBA" id="ARBA00022448"/>
    </source>
</evidence>
<accession>A0AA96LJ71</accession>
<dbReference type="PANTHER" id="PTHR32507">
    <property type="entry name" value="NA(+)/H(+) ANTIPORTER 1"/>
    <property type="match status" value="1"/>
</dbReference>
<keyword evidence="3" id="KW-0050">Antiport</keyword>
<proteinExistence type="predicted"/>
<feature type="transmembrane region" description="Helical" evidence="9">
    <location>
        <begin position="12"/>
        <end position="31"/>
    </location>
</feature>
<keyword evidence="6 9" id="KW-1133">Transmembrane helix</keyword>
<feature type="transmembrane region" description="Helical" evidence="9">
    <location>
        <begin position="68"/>
        <end position="89"/>
    </location>
</feature>
<keyword evidence="2" id="KW-0813">Transport</keyword>
<evidence type="ECO:0000256" key="9">
    <source>
        <dbReference type="SAM" id="Phobius"/>
    </source>
</evidence>
<keyword evidence="7" id="KW-0406">Ion transport</keyword>
<evidence type="ECO:0000256" key="3">
    <source>
        <dbReference type="ARBA" id="ARBA00022449"/>
    </source>
</evidence>
<evidence type="ECO:0000256" key="1">
    <source>
        <dbReference type="ARBA" id="ARBA00004651"/>
    </source>
</evidence>
<feature type="transmembrane region" description="Helical" evidence="9">
    <location>
        <begin position="224"/>
        <end position="243"/>
    </location>
</feature>
<evidence type="ECO:0000256" key="5">
    <source>
        <dbReference type="ARBA" id="ARBA00022692"/>
    </source>
</evidence>
<reference evidence="11 12" key="1">
    <citation type="submission" date="2022-02" db="EMBL/GenBank/DDBJ databases">
        <title>Paenibacillus sp. MBLB1776 Whole Genome Shotgun Sequencing.</title>
        <authorList>
            <person name="Hwang C.Y."/>
            <person name="Cho E.-S."/>
            <person name="Seo M.-J."/>
        </authorList>
    </citation>
    <scope>NUCLEOTIDE SEQUENCE [LARGE SCALE GENOMIC DNA]</scope>
    <source>
        <strain evidence="11 12">MBLB1776</strain>
    </source>
</reference>
<feature type="transmembrane region" description="Helical" evidence="9">
    <location>
        <begin position="96"/>
        <end position="117"/>
    </location>
</feature>
<dbReference type="AlphaFoldDB" id="A0AA96LJ71"/>
<organism evidence="11 12">
    <name type="scientific">Paenibacillus aurantius</name>
    <dbReference type="NCBI Taxonomy" id="2918900"/>
    <lineage>
        <taxon>Bacteria</taxon>
        <taxon>Bacillati</taxon>
        <taxon>Bacillota</taxon>
        <taxon>Bacilli</taxon>
        <taxon>Bacillales</taxon>
        <taxon>Paenibacillaceae</taxon>
        <taxon>Paenibacillus</taxon>
    </lineage>
</organism>
<gene>
    <name evidence="11" type="ORF">MJA45_05380</name>
</gene>
<dbReference type="InterPro" id="IPR006153">
    <property type="entry name" value="Cation/H_exchanger_TM"/>
</dbReference>
<keyword evidence="4" id="KW-1003">Cell membrane</keyword>
<dbReference type="Gene3D" id="1.20.1530.20">
    <property type="match status" value="1"/>
</dbReference>
<feature type="transmembrane region" description="Helical" evidence="9">
    <location>
        <begin position="195"/>
        <end position="217"/>
    </location>
</feature>
<feature type="domain" description="Cation/H+ exchanger transmembrane" evidence="10">
    <location>
        <begin position="19"/>
        <end position="404"/>
    </location>
</feature>
<protein>
    <submittedName>
        <fullName evidence="11">Sodium:proton antiporter</fullName>
    </submittedName>
</protein>
<feature type="transmembrane region" description="Helical" evidence="9">
    <location>
        <begin position="38"/>
        <end position="56"/>
    </location>
</feature>
<evidence type="ECO:0000256" key="4">
    <source>
        <dbReference type="ARBA" id="ARBA00022475"/>
    </source>
</evidence>
<feature type="transmembrane region" description="Helical" evidence="9">
    <location>
        <begin position="289"/>
        <end position="308"/>
    </location>
</feature>
<dbReference type="GO" id="GO:0005886">
    <property type="term" value="C:plasma membrane"/>
    <property type="evidence" value="ECO:0007669"/>
    <property type="project" value="UniProtKB-SubCell"/>
</dbReference>
<keyword evidence="12" id="KW-1185">Reference proteome</keyword>
<dbReference type="InterPro" id="IPR038770">
    <property type="entry name" value="Na+/solute_symporter_sf"/>
</dbReference>
<feature type="transmembrane region" description="Helical" evidence="9">
    <location>
        <begin position="249"/>
        <end position="268"/>
    </location>
</feature>